<accession>A0A9P1BZX1</accession>
<proteinExistence type="predicted"/>
<gene>
    <name evidence="2" type="ORF">C1SCF055_LOCUS10235</name>
</gene>
<keyword evidence="4" id="KW-1185">Reference proteome</keyword>
<evidence type="ECO:0000313" key="3">
    <source>
        <dbReference type="EMBL" id="CAL4769866.1"/>
    </source>
</evidence>
<reference evidence="2" key="1">
    <citation type="submission" date="2022-10" db="EMBL/GenBank/DDBJ databases">
        <authorList>
            <person name="Chen Y."/>
            <person name="Dougan E. K."/>
            <person name="Chan C."/>
            <person name="Rhodes N."/>
            <person name="Thang M."/>
        </authorList>
    </citation>
    <scope>NUCLEOTIDE SEQUENCE</scope>
</reference>
<comment type="caution">
    <text evidence="2">The sequence shown here is derived from an EMBL/GenBank/DDBJ whole genome shotgun (WGS) entry which is preliminary data.</text>
</comment>
<dbReference type="EMBL" id="CAMXCT020000724">
    <property type="protein sequence ID" value="CAL1135929.1"/>
    <property type="molecule type" value="Genomic_DNA"/>
</dbReference>
<name>A0A9P1BZX1_9DINO</name>
<dbReference type="Proteomes" id="UP001152797">
    <property type="component" value="Unassembled WGS sequence"/>
</dbReference>
<sequence length="1327" mass="150214">MLLHAQCQLVVLDEDIGLLSKVGFIARRDGQERLWWSLDYLFDKFKASGDEKRVLFKWIQFFKQKVSQSTFCDDPFFCQTKQTNLPQHALHENVATTFAVLVFFNVLLKESRTPKTVQMLKNWIPVLCNRACSMLSILVSLDVEDLQPLIVSPAGLVKGMESMLSSKHRTCFFAVQKEWQSMHESGELSEELISDADSAIPLQDLLWFVVSVDRKRRSSGGHVWPKDSVTGSTLLKLQKALLDFVAQGIDRYVKESYIQTHNTDKPAPSRRVLGIASDVPDGQVAPNPATKVMMSPDAIYELFSQARETSVSMKQALPFLQGERVSSMAGCKPTAVDPWVRRAQSIYDERAALSLLGVTHYNLVSDCSVHSGKEYLENKLVRLASYRQLQAISQQLHFLTNGQMKNLDSFAVPDGITLKPVMSGWDRFLRQEPGRNRAGFRNSTDGSEILLLPDDRQWWVDVPLLVLQLDQGPTCCGGAAFAIGKMESMILARWDVIHRSIRDVKLSLLHGAGGEFYQAQFHSQYLFSLAYRPYGSSGFFEDKKRLLEMMMAREGPDTVPMFVDSWEKIRDEIGLPSTATMTDTWNALPNLDGFRTKQTLPKPSRWFAWNQAVEEKLPEWTALKCVLAYHFDGNDGLDPDDAFHKRQLDAMAKESAQETERKNMRKEFGKLKEKLGGGLKLCFHIMSNKLLQMVKIIALCTRPVWSWYSHSIMEVLNAEHQVHKLIVLQRNWVKETHLQKLAALPTSLSEELVHLLDSYSSSFNDTGPKVLELSQQLLKHRCWSLSKASAPPDCYAGLLSSDPTEQKAAASLLRADHRNLLELESVVAKTGKCPPKILQDINVVCTPATRLLFLSFEEGSYHHQTPGGLHLLRGMLQTLPDSKIVEDVHGTLRKESKKAPNKRQTAQALQELVCNSPVLATRGIQHKAFVTKEVFLRSFPRMKEKKRARRYMAKHHSLSKKWSELMSRKNWATISEETLHKGAACLNFLRRYVEDDMGSRGLRLSHGCFSKFAVELCILCRVVDDAAEYHGFCLGNGTWGALFWPLCLHQDGEFEGYYLDPNGEAEWVHVLQPQEWHVLVHEAVLHQQQIFMVPKSEVPLLQFFLQERTCRNSLTVADLTMLAEVFKLTNEKFDPKKMNREKQLNAILDYVGQDNLEWLDKVKASLSEPAKEKKIGDSLDEFILSEMPQEDQRDFKEVADEVDSKRKAGWTLVEQRWRKEAEKKRKRKGQPKAKAKVKAGKFATRSKKRKEPEPDLPPSLPAVADAIENHAGEFPDGAAEFSDGPVLPGDAAEAEPDSAQVVARDIPDDMMANGPRKGEIFADVLLG</sequence>
<feature type="compositionally biased region" description="Basic residues" evidence="1">
    <location>
        <begin position="1224"/>
        <end position="1249"/>
    </location>
</feature>
<reference evidence="3 4" key="2">
    <citation type="submission" date="2024-05" db="EMBL/GenBank/DDBJ databases">
        <authorList>
            <person name="Chen Y."/>
            <person name="Shah S."/>
            <person name="Dougan E. K."/>
            <person name="Thang M."/>
            <person name="Chan C."/>
        </authorList>
    </citation>
    <scope>NUCLEOTIDE SEQUENCE [LARGE SCALE GENOMIC DNA]</scope>
</reference>
<feature type="region of interest" description="Disordered" evidence="1">
    <location>
        <begin position="1219"/>
        <end position="1298"/>
    </location>
</feature>
<organism evidence="2">
    <name type="scientific">Cladocopium goreaui</name>
    <dbReference type="NCBI Taxonomy" id="2562237"/>
    <lineage>
        <taxon>Eukaryota</taxon>
        <taxon>Sar</taxon>
        <taxon>Alveolata</taxon>
        <taxon>Dinophyceae</taxon>
        <taxon>Suessiales</taxon>
        <taxon>Symbiodiniaceae</taxon>
        <taxon>Cladocopium</taxon>
    </lineage>
</organism>
<evidence type="ECO:0000313" key="4">
    <source>
        <dbReference type="Proteomes" id="UP001152797"/>
    </source>
</evidence>
<evidence type="ECO:0000256" key="1">
    <source>
        <dbReference type="SAM" id="MobiDB-lite"/>
    </source>
</evidence>
<evidence type="ECO:0000313" key="2">
    <source>
        <dbReference type="EMBL" id="CAI3982554.1"/>
    </source>
</evidence>
<dbReference type="EMBL" id="CAMXCT030000724">
    <property type="protein sequence ID" value="CAL4769866.1"/>
    <property type="molecule type" value="Genomic_DNA"/>
</dbReference>
<protein>
    <submittedName>
        <fullName evidence="2">Uncharacterized protein</fullName>
    </submittedName>
</protein>
<dbReference type="OrthoDB" id="477203at2759"/>
<dbReference type="EMBL" id="CAMXCT010000724">
    <property type="protein sequence ID" value="CAI3982554.1"/>
    <property type="molecule type" value="Genomic_DNA"/>
</dbReference>